<dbReference type="VEuPathDB" id="FungiDB:HCDG_08860"/>
<accession>C6HQE2</accession>
<proteinExistence type="predicted"/>
<dbReference type="OMA" id="TIPGQQW"/>
<protein>
    <submittedName>
        <fullName evidence="2">Uncharacterized protein</fullName>
    </submittedName>
</protein>
<organism evidence="2 3">
    <name type="scientific">Ajellomyces capsulatus (strain H143)</name>
    <name type="common">Darling's disease fungus</name>
    <name type="synonym">Histoplasma capsulatum</name>
    <dbReference type="NCBI Taxonomy" id="544712"/>
    <lineage>
        <taxon>Eukaryota</taxon>
        <taxon>Fungi</taxon>
        <taxon>Dikarya</taxon>
        <taxon>Ascomycota</taxon>
        <taxon>Pezizomycotina</taxon>
        <taxon>Eurotiomycetes</taxon>
        <taxon>Eurotiomycetidae</taxon>
        <taxon>Onygenales</taxon>
        <taxon>Ajellomycetaceae</taxon>
        <taxon>Histoplasma</taxon>
    </lineage>
</organism>
<dbReference type="Proteomes" id="UP000002624">
    <property type="component" value="Unassembled WGS sequence"/>
</dbReference>
<reference evidence="3" key="1">
    <citation type="submission" date="2009-05" db="EMBL/GenBank/DDBJ databases">
        <title>The genome sequence of Ajellomyces capsulatus strain H143.</title>
        <authorList>
            <person name="Champion M."/>
            <person name="Cuomo C.A."/>
            <person name="Ma L.-J."/>
            <person name="Henn M.R."/>
            <person name="Sil A."/>
            <person name="Goldman B."/>
            <person name="Young S.K."/>
            <person name="Kodira C.D."/>
            <person name="Zeng Q."/>
            <person name="Koehrsen M."/>
            <person name="Alvarado L."/>
            <person name="Berlin A.M."/>
            <person name="Borenstein D."/>
            <person name="Chen Z."/>
            <person name="Engels R."/>
            <person name="Freedman E."/>
            <person name="Gellesch M."/>
            <person name="Goldberg J."/>
            <person name="Griggs A."/>
            <person name="Gujja S."/>
            <person name="Heiman D.I."/>
            <person name="Hepburn T.A."/>
            <person name="Howarth C."/>
            <person name="Jen D."/>
            <person name="Larson L."/>
            <person name="Lewis B."/>
            <person name="Mehta T."/>
            <person name="Park D."/>
            <person name="Pearson M."/>
            <person name="Roberts A."/>
            <person name="Saif S."/>
            <person name="Shea T.D."/>
            <person name="Shenoy N."/>
            <person name="Sisk P."/>
            <person name="Stolte C."/>
            <person name="Sykes S."/>
            <person name="Walk T."/>
            <person name="White J."/>
            <person name="Yandava C."/>
            <person name="Klein B."/>
            <person name="McEwen J.G."/>
            <person name="Puccia R."/>
            <person name="Goldman G.H."/>
            <person name="Felipe M.S."/>
            <person name="Nino-Vega G."/>
            <person name="San-Blas G."/>
            <person name="Taylor J.W."/>
            <person name="Mendoza L."/>
            <person name="Galagan J.E."/>
            <person name="Nusbaum C."/>
            <person name="Birren B.W."/>
        </authorList>
    </citation>
    <scope>NUCLEOTIDE SEQUENCE [LARGE SCALE GENOMIC DNA]</scope>
    <source>
        <strain evidence="3">H143</strain>
    </source>
</reference>
<evidence type="ECO:0000256" key="1">
    <source>
        <dbReference type="SAM" id="MobiDB-lite"/>
    </source>
</evidence>
<evidence type="ECO:0000313" key="2">
    <source>
        <dbReference type="EMBL" id="EER37409.1"/>
    </source>
</evidence>
<dbReference type="AlphaFoldDB" id="C6HQE2"/>
<feature type="region of interest" description="Disordered" evidence="1">
    <location>
        <begin position="56"/>
        <end position="84"/>
    </location>
</feature>
<dbReference type="EMBL" id="GG692435">
    <property type="protein sequence ID" value="EER37409.1"/>
    <property type="molecule type" value="Genomic_DNA"/>
</dbReference>
<sequence length="170" mass="19024">MSKEPEKRARGTGERTLWSQSRLDAQKHLDETLGERIAAIGCSVLVCQRMRKEKEEEELQNEPQGAGEKMFLSCQNPRDGGDQHRHYPELERVPYRTVVCCQAPAAAGRISSSIKQLQTILSAGSTRDGDAIGEGNQQVQSNQLQTIPGQQWTCSLEWSWFKGPVCLLQL</sequence>
<evidence type="ECO:0000313" key="3">
    <source>
        <dbReference type="Proteomes" id="UP000002624"/>
    </source>
</evidence>
<gene>
    <name evidence="2" type="ORF">HCDG_08860</name>
</gene>
<name>C6HQE2_AJECH</name>
<dbReference type="HOGENOM" id="CLU_1570183_0_0_1"/>